<evidence type="ECO:0000256" key="9">
    <source>
        <dbReference type="ARBA" id="ARBA00023295"/>
    </source>
</evidence>
<dbReference type="RefSeq" id="WP_163074855.1">
    <property type="nucleotide sequence ID" value="NZ_CP048630.1"/>
</dbReference>
<evidence type="ECO:0000256" key="7">
    <source>
        <dbReference type="ARBA" id="ARBA00022801"/>
    </source>
</evidence>
<dbReference type="CDD" id="cd02853">
    <property type="entry name" value="E_set_MTHase_like_N"/>
    <property type="match status" value="1"/>
</dbReference>
<dbReference type="PIRSF" id="PIRSF006337">
    <property type="entry name" value="Trehalose_TreZ"/>
    <property type="match status" value="1"/>
</dbReference>
<proteinExistence type="inferred from homology"/>
<name>A0A6P1YLA7_9HYPH</name>
<dbReference type="SUPFAM" id="SSF51445">
    <property type="entry name" value="(Trans)glycosidases"/>
    <property type="match status" value="1"/>
</dbReference>
<organism evidence="19 20">
    <name type="scientific">Ancylobacter pratisalsi</name>
    <dbReference type="NCBI Taxonomy" id="1745854"/>
    <lineage>
        <taxon>Bacteria</taxon>
        <taxon>Pseudomonadati</taxon>
        <taxon>Pseudomonadota</taxon>
        <taxon>Alphaproteobacteria</taxon>
        <taxon>Hyphomicrobiales</taxon>
        <taxon>Xanthobacteraceae</taxon>
        <taxon>Ancylobacter</taxon>
    </lineage>
</organism>
<dbReference type="EMBL" id="CP048630">
    <property type="protein sequence ID" value="QIB33760.1"/>
    <property type="molecule type" value="Genomic_DNA"/>
</dbReference>
<dbReference type="KEGG" id="apra:G3A50_08630"/>
<evidence type="ECO:0000256" key="17">
    <source>
        <dbReference type="PIRSR" id="PIRSR006337-3"/>
    </source>
</evidence>
<dbReference type="UniPathway" id="UPA00299"/>
<evidence type="ECO:0000256" key="8">
    <source>
        <dbReference type="ARBA" id="ARBA00023277"/>
    </source>
</evidence>
<evidence type="ECO:0000313" key="20">
    <source>
        <dbReference type="Proteomes" id="UP000464751"/>
    </source>
</evidence>
<dbReference type="GO" id="GO:0005737">
    <property type="term" value="C:cytoplasm"/>
    <property type="evidence" value="ECO:0007669"/>
    <property type="project" value="UniProtKB-SubCell"/>
</dbReference>
<dbReference type="GO" id="GO:0005992">
    <property type="term" value="P:trehalose biosynthetic process"/>
    <property type="evidence" value="ECO:0007669"/>
    <property type="project" value="UniProtKB-UniRule"/>
</dbReference>
<dbReference type="Pfam" id="PF00128">
    <property type="entry name" value="Alpha-amylase"/>
    <property type="match status" value="1"/>
</dbReference>
<feature type="domain" description="Glycosyl hydrolase family 13 catalytic" evidence="18">
    <location>
        <begin position="115"/>
        <end position="457"/>
    </location>
</feature>
<evidence type="ECO:0000256" key="16">
    <source>
        <dbReference type="PIRSR" id="PIRSR006337-2"/>
    </source>
</evidence>
<comment type="similarity">
    <text evidence="3 14">Belongs to the glycosyl hydrolase 13 family.</text>
</comment>
<keyword evidence="7 14" id="KW-0378">Hydrolase</keyword>
<comment type="pathway">
    <text evidence="2 14">Glycan biosynthesis; trehalose biosynthesis.</text>
</comment>
<keyword evidence="20" id="KW-1185">Reference proteome</keyword>
<evidence type="ECO:0000256" key="15">
    <source>
        <dbReference type="PIRSR" id="PIRSR006337-1"/>
    </source>
</evidence>
<accession>A0A6P1YLA7</accession>
<comment type="subcellular location">
    <subcellularLocation>
        <location evidence="1 15">Cytoplasm</location>
    </subcellularLocation>
</comment>
<dbReference type="InterPro" id="IPR013783">
    <property type="entry name" value="Ig-like_fold"/>
</dbReference>
<dbReference type="Gene3D" id="2.60.40.10">
    <property type="entry name" value="Immunoglobulins"/>
    <property type="match status" value="1"/>
</dbReference>
<feature type="binding site" evidence="16">
    <location>
        <begin position="318"/>
        <end position="322"/>
    </location>
    <ligand>
        <name>substrate</name>
    </ligand>
</feature>
<evidence type="ECO:0000256" key="3">
    <source>
        <dbReference type="ARBA" id="ARBA00008061"/>
    </source>
</evidence>
<evidence type="ECO:0000256" key="5">
    <source>
        <dbReference type="ARBA" id="ARBA00015938"/>
    </source>
</evidence>
<dbReference type="SMART" id="SM00642">
    <property type="entry name" value="Aamy"/>
    <property type="match status" value="1"/>
</dbReference>
<keyword evidence="9 14" id="KW-0326">Glycosidase</keyword>
<evidence type="ECO:0000313" key="19">
    <source>
        <dbReference type="EMBL" id="QIB33760.1"/>
    </source>
</evidence>
<dbReference type="GO" id="GO:0033942">
    <property type="term" value="F:4-alpha-D-(1-&gt;4)-alpha-D-glucanotrehalose trehalohydrolase activity"/>
    <property type="evidence" value="ECO:0007669"/>
    <property type="project" value="UniProtKB-EC"/>
</dbReference>
<evidence type="ECO:0000256" key="6">
    <source>
        <dbReference type="ARBA" id="ARBA00022490"/>
    </source>
</evidence>
<evidence type="ECO:0000256" key="11">
    <source>
        <dbReference type="ARBA" id="ARBA00033284"/>
    </source>
</evidence>
<protein>
    <recommendedName>
        <fullName evidence="5 13">Malto-oligosyltrehalose trehalohydrolase</fullName>
        <shortName evidence="14">MTHase</shortName>
        <ecNumber evidence="4 13">3.2.1.141</ecNumber>
    </recommendedName>
    <alternativeName>
        <fullName evidence="11 14">4-alpha-D-((1-&gt;4)-alpha-D-glucano)trehalose trehalohydrolase</fullName>
    </alternativeName>
    <alternativeName>
        <fullName evidence="10 14">Maltooligosyl trehalose trehalohydrolase</fullName>
    </alternativeName>
</protein>
<dbReference type="InterPro" id="IPR017853">
    <property type="entry name" value="GH"/>
</dbReference>
<evidence type="ECO:0000259" key="18">
    <source>
        <dbReference type="SMART" id="SM00642"/>
    </source>
</evidence>
<dbReference type="Gene3D" id="3.20.20.80">
    <property type="entry name" value="Glycosidases"/>
    <property type="match status" value="1"/>
</dbReference>
<evidence type="ECO:0000256" key="1">
    <source>
        <dbReference type="ARBA" id="ARBA00004496"/>
    </source>
</evidence>
<dbReference type="InterPro" id="IPR006047">
    <property type="entry name" value="GH13_cat_dom"/>
</dbReference>
<evidence type="ECO:0000256" key="12">
    <source>
        <dbReference type="ARBA" id="ARBA00034013"/>
    </source>
</evidence>
<dbReference type="CDD" id="cd11325">
    <property type="entry name" value="AmyAc_GTHase"/>
    <property type="match status" value="1"/>
</dbReference>
<dbReference type="AlphaFoldDB" id="A0A6P1YLA7"/>
<evidence type="ECO:0000256" key="13">
    <source>
        <dbReference type="NCBIfam" id="TIGR02402"/>
    </source>
</evidence>
<feature type="binding site" evidence="16">
    <location>
        <begin position="389"/>
        <end position="394"/>
    </location>
    <ligand>
        <name>substrate</name>
    </ligand>
</feature>
<dbReference type="NCBIfam" id="TIGR02402">
    <property type="entry name" value="trehalose_TreZ"/>
    <property type="match status" value="1"/>
</dbReference>
<feature type="active site" description="Nucleophile" evidence="15">
    <location>
        <position position="263"/>
    </location>
</feature>
<dbReference type="InterPro" id="IPR044901">
    <property type="entry name" value="Trehalose_TreZ_E-set_sf"/>
</dbReference>
<feature type="binding site" evidence="16">
    <location>
        <begin position="261"/>
        <end position="266"/>
    </location>
    <ligand>
        <name>substrate</name>
    </ligand>
</feature>
<keyword evidence="6" id="KW-0963">Cytoplasm</keyword>
<evidence type="ECO:0000256" key="4">
    <source>
        <dbReference type="ARBA" id="ARBA00012268"/>
    </source>
</evidence>
<dbReference type="EC" id="3.2.1.141" evidence="4 13"/>
<evidence type="ECO:0000256" key="2">
    <source>
        <dbReference type="ARBA" id="ARBA00005199"/>
    </source>
</evidence>
<feature type="active site" description="Proton donor" evidence="15">
    <location>
        <position position="296"/>
    </location>
</feature>
<evidence type="ECO:0000256" key="14">
    <source>
        <dbReference type="PIRNR" id="PIRNR006337"/>
    </source>
</evidence>
<keyword evidence="8" id="KW-0119">Carbohydrate metabolism</keyword>
<evidence type="ECO:0000256" key="10">
    <source>
        <dbReference type="ARBA" id="ARBA00032057"/>
    </source>
</evidence>
<dbReference type="InterPro" id="IPR014756">
    <property type="entry name" value="Ig_E-set"/>
</dbReference>
<dbReference type="SUPFAM" id="SSF81296">
    <property type="entry name" value="E set domains"/>
    <property type="match status" value="1"/>
</dbReference>
<dbReference type="Proteomes" id="UP000464751">
    <property type="component" value="Chromosome"/>
</dbReference>
<feature type="site" description="Transition state stabilizer" evidence="17">
    <location>
        <position position="390"/>
    </location>
</feature>
<comment type="catalytic activity">
    <reaction evidence="12 14">
        <text>hydrolysis of (1-&gt;4)-alpha-D-glucosidic linkage in 4-alpha-D-[(1-&gt;4)-alpha-D-glucanosyl]n trehalose to yield trehalose and (1-&gt;4)-alpha-D-glucan.</text>
        <dbReference type="EC" id="3.2.1.141"/>
    </reaction>
</comment>
<dbReference type="PANTHER" id="PTHR43651">
    <property type="entry name" value="1,4-ALPHA-GLUCAN-BRANCHING ENZYME"/>
    <property type="match status" value="1"/>
</dbReference>
<gene>
    <name evidence="19" type="primary">treZ</name>
    <name evidence="19" type="ORF">G3A50_08630</name>
</gene>
<dbReference type="InterPro" id="IPR012768">
    <property type="entry name" value="Trehalose_TreZ"/>
</dbReference>
<reference evidence="19 20" key="1">
    <citation type="submission" date="2020-02" db="EMBL/GenBank/DDBJ databases">
        <authorList>
            <person name="Li G."/>
        </authorList>
    </citation>
    <scope>NUCLEOTIDE SEQUENCE [LARGE SCALE GENOMIC DNA]</scope>
    <source>
        <strain evidence="19 20">DSM 102029</strain>
    </source>
</reference>
<sequence>MNVGPDPIPSVVTTRFGPIAIAGGTRFRLWAPDADSVELLVEGAAPQLMRRSGEGFHEIDVAGAGPGTAYLFRIEGRDLPDPASRGQRDDTEGWSLVPAVPPAAAPFQARPWHEAVIAELHVGAATPEGTFRALIERLDHYRDAGFTVIELMPLADFPGRWNWGYDGVLLFAPDRSYGTPQDLHALIEAAHERGLAVMLDVVYNHFGPSGNFLPLYASPFFHGDVRTPWGPAVDLENPLVRGFFVENAQYWLGEIGFDGLRFDAVHALTTQGVEPFLRELAAGCRNVKPEAYLVLENHDNVAGWMTRGDGLYDAQWNDDWHHVFHVLATGETRGYYQPYADDPVGGAGRALAEGFVFQGEPYPDADGAPRGELSRDLPPDAFVSFIQNHDHIGNRPLGDRLAGSVEPKRLAFLRFVLMLSPAVPLLFMGEEAMLPTAFPFFCDFEGDLADAVRNGRRAEFPAFFEEHDASRFPDPLDEATFLSAKLRPADFTSREARAALDEFHRLVELRRRLVWPLTASDYLGADQAREETALRLGWRFGAGSLVMGLNPGTERVVMDAPTGLPGMPVAASVGDVIHEPDGRLALGPFSAAVWSLPA</sequence>
<dbReference type="PANTHER" id="PTHR43651:SF11">
    <property type="entry name" value="MALTO-OLIGOSYLTREHALOSE TREHALOHYDROLASE"/>
    <property type="match status" value="1"/>
</dbReference>
<dbReference type="Gene3D" id="1.10.10.760">
    <property type="entry name" value="E-set domains of sugar-utilizing enzymes"/>
    <property type="match status" value="1"/>
</dbReference>